<reference evidence="4" key="1">
    <citation type="submission" date="2022-07" db="EMBL/GenBank/DDBJ databases">
        <authorList>
            <person name="Macas J."/>
            <person name="Novak P."/>
            <person name="Neumann P."/>
        </authorList>
    </citation>
    <scope>NUCLEOTIDE SEQUENCE</scope>
</reference>
<accession>A0A9P0YMF7</accession>
<dbReference type="PANTHER" id="PTHR19308:SF39">
    <property type="entry name" value="PHOSPHATIDYLCHOLINE TRANSFER PROTEIN"/>
    <property type="match status" value="1"/>
</dbReference>
<feature type="transmembrane region" description="Helical" evidence="2">
    <location>
        <begin position="20"/>
        <end position="40"/>
    </location>
</feature>
<keyword evidence="2" id="KW-0812">Transmembrane</keyword>
<dbReference type="OrthoDB" id="1295045at2759"/>
<dbReference type="GO" id="GO:0005737">
    <property type="term" value="C:cytoplasm"/>
    <property type="evidence" value="ECO:0007669"/>
    <property type="project" value="UniProtKB-ARBA"/>
</dbReference>
<dbReference type="PROSITE" id="PS50848">
    <property type="entry name" value="START"/>
    <property type="match status" value="1"/>
</dbReference>
<dbReference type="InterPro" id="IPR002913">
    <property type="entry name" value="START_lipid-bd_dom"/>
</dbReference>
<dbReference type="PANTHER" id="PTHR19308">
    <property type="entry name" value="PHOSPHATIDYLCHOLINE TRANSFER PROTEIN"/>
    <property type="match status" value="1"/>
</dbReference>
<evidence type="ECO:0000313" key="4">
    <source>
        <dbReference type="EMBL" id="CAH9068688.1"/>
    </source>
</evidence>
<feature type="domain" description="START" evidence="3">
    <location>
        <begin position="127"/>
        <end position="319"/>
    </location>
</feature>
<dbReference type="EMBL" id="CAMAPE010000005">
    <property type="protein sequence ID" value="CAH9068688.1"/>
    <property type="molecule type" value="Genomic_DNA"/>
</dbReference>
<dbReference type="CDD" id="cd08870">
    <property type="entry name" value="START_STARD2_7-like"/>
    <property type="match status" value="1"/>
</dbReference>
<name>A0A9P0YMF7_CUSEU</name>
<dbReference type="Gene3D" id="3.30.530.20">
    <property type="match status" value="1"/>
</dbReference>
<proteinExistence type="predicted"/>
<dbReference type="Pfam" id="PF01852">
    <property type="entry name" value="START"/>
    <property type="match status" value="1"/>
</dbReference>
<sequence>MALVGILQKTSLGDSIFEIVLFMAPICIAAVVGLLVGWSWKPNWANLKARWLSLTLRNLLTGSTRIQNLTLVESQPPSSAWNSESETSAPIPQLWPPSSLQPKGEKSGLVGDNDLHQLCQLVEEKDEGPDWIHMMDRSTSNMSYHAWRRDLQNGLPQYRSRSVYEDATPEVVRDFFWDDEFRLKWDEMLIHAETLEESPTTGTMMVRWVRKFPFFCSNREYIIGRRIWKSGQTYYCVTKGVPSPSVPRLDKLRRVDVYYSSWCVRPVESKIDGQLSSCEVLLFHHEDMGIPRELAKLGVRQGMWGAVKKIDPGLRAYQKHISSEAPISRAALMAQINTQISIDKLRSHEGEISSVEVRNPSPTLYPSGRSITKLLILGGAIALACSLDRGLLTKTVIIGVGRKFAGIGKRL</sequence>
<dbReference type="InterPro" id="IPR051213">
    <property type="entry name" value="START_lipid_transfer"/>
</dbReference>
<keyword evidence="2" id="KW-0472">Membrane</keyword>
<evidence type="ECO:0000256" key="2">
    <source>
        <dbReference type="SAM" id="Phobius"/>
    </source>
</evidence>
<feature type="region of interest" description="Disordered" evidence="1">
    <location>
        <begin position="77"/>
        <end position="107"/>
    </location>
</feature>
<dbReference type="GO" id="GO:0008289">
    <property type="term" value="F:lipid binding"/>
    <property type="evidence" value="ECO:0007669"/>
    <property type="project" value="InterPro"/>
</dbReference>
<evidence type="ECO:0000313" key="5">
    <source>
        <dbReference type="Proteomes" id="UP001152484"/>
    </source>
</evidence>
<dbReference type="Proteomes" id="UP001152484">
    <property type="component" value="Unassembled WGS sequence"/>
</dbReference>
<dbReference type="SUPFAM" id="SSF55961">
    <property type="entry name" value="Bet v1-like"/>
    <property type="match status" value="1"/>
</dbReference>
<evidence type="ECO:0000256" key="1">
    <source>
        <dbReference type="SAM" id="MobiDB-lite"/>
    </source>
</evidence>
<comment type="caution">
    <text evidence="4">The sequence shown here is derived from an EMBL/GenBank/DDBJ whole genome shotgun (WGS) entry which is preliminary data.</text>
</comment>
<dbReference type="AlphaFoldDB" id="A0A9P0YMF7"/>
<feature type="compositionally biased region" description="Polar residues" evidence="1">
    <location>
        <begin position="77"/>
        <end position="101"/>
    </location>
</feature>
<protein>
    <recommendedName>
        <fullName evidence="3">START domain-containing protein</fullName>
    </recommendedName>
</protein>
<keyword evidence="5" id="KW-1185">Reference proteome</keyword>
<dbReference type="InterPro" id="IPR023393">
    <property type="entry name" value="START-like_dom_sf"/>
</dbReference>
<dbReference type="FunFam" id="3.30.530.20:FF:000006">
    <property type="entry name" value="StAR-related lipid transfer protein 7, mitochondrial"/>
    <property type="match status" value="1"/>
</dbReference>
<organism evidence="4 5">
    <name type="scientific">Cuscuta europaea</name>
    <name type="common">European dodder</name>
    <dbReference type="NCBI Taxonomy" id="41803"/>
    <lineage>
        <taxon>Eukaryota</taxon>
        <taxon>Viridiplantae</taxon>
        <taxon>Streptophyta</taxon>
        <taxon>Embryophyta</taxon>
        <taxon>Tracheophyta</taxon>
        <taxon>Spermatophyta</taxon>
        <taxon>Magnoliopsida</taxon>
        <taxon>eudicotyledons</taxon>
        <taxon>Gunneridae</taxon>
        <taxon>Pentapetalae</taxon>
        <taxon>asterids</taxon>
        <taxon>lamiids</taxon>
        <taxon>Solanales</taxon>
        <taxon>Convolvulaceae</taxon>
        <taxon>Cuscuteae</taxon>
        <taxon>Cuscuta</taxon>
        <taxon>Cuscuta subgen. Cuscuta</taxon>
    </lineage>
</organism>
<keyword evidence="2" id="KW-1133">Transmembrane helix</keyword>
<evidence type="ECO:0000259" key="3">
    <source>
        <dbReference type="PROSITE" id="PS50848"/>
    </source>
</evidence>
<gene>
    <name evidence="4" type="ORF">CEURO_LOCUS2908</name>
</gene>